<protein>
    <submittedName>
        <fullName evidence="3">Uncharacterized protein</fullName>
    </submittedName>
</protein>
<feature type="region of interest" description="Disordered" evidence="1">
    <location>
        <begin position="104"/>
        <end position="172"/>
    </location>
</feature>
<evidence type="ECO:0000256" key="1">
    <source>
        <dbReference type="SAM" id="MobiDB-lite"/>
    </source>
</evidence>
<sequence>MLSRLLIFLSLASIVYSCCISIALPSIGCCGGGATSWAYAPPQIVGYHRIPIYQKVLVPVPAPPPPPAYPAPPMPIPQPSSYSSVPIQPISIPSQITAPNYQQPQVQVSSNYQEQPVVQQQQPLDSSAPAPFAPSSSQTVASVQNADQTFFSSPSEGGSSYNDVSASSPVAADPANNGGYLVII</sequence>
<evidence type="ECO:0000313" key="4">
    <source>
        <dbReference type="Proteomes" id="UP000218231"/>
    </source>
</evidence>
<proteinExistence type="predicted"/>
<reference evidence="3 4" key="1">
    <citation type="journal article" date="2017" name="Curr. Biol.">
        <title>Genome architecture and evolution of a unichromosomal asexual nematode.</title>
        <authorList>
            <person name="Fradin H."/>
            <person name="Zegar C."/>
            <person name="Gutwein M."/>
            <person name="Lucas J."/>
            <person name="Kovtun M."/>
            <person name="Corcoran D."/>
            <person name="Baugh L.R."/>
            <person name="Kiontke K."/>
            <person name="Gunsalus K."/>
            <person name="Fitch D.H."/>
            <person name="Piano F."/>
        </authorList>
    </citation>
    <scope>NUCLEOTIDE SEQUENCE [LARGE SCALE GENOMIC DNA]</scope>
    <source>
        <strain evidence="3">PF1309</strain>
    </source>
</reference>
<feature type="compositionally biased region" description="Low complexity" evidence="1">
    <location>
        <begin position="162"/>
        <end position="172"/>
    </location>
</feature>
<keyword evidence="4" id="KW-1185">Reference proteome</keyword>
<organism evidence="3 4">
    <name type="scientific">Diploscapter pachys</name>
    <dbReference type="NCBI Taxonomy" id="2018661"/>
    <lineage>
        <taxon>Eukaryota</taxon>
        <taxon>Metazoa</taxon>
        <taxon>Ecdysozoa</taxon>
        <taxon>Nematoda</taxon>
        <taxon>Chromadorea</taxon>
        <taxon>Rhabditida</taxon>
        <taxon>Rhabditina</taxon>
        <taxon>Rhabditomorpha</taxon>
        <taxon>Rhabditoidea</taxon>
        <taxon>Rhabditidae</taxon>
        <taxon>Diploscapter</taxon>
    </lineage>
</organism>
<keyword evidence="2" id="KW-0732">Signal</keyword>
<feature type="signal peptide" evidence="2">
    <location>
        <begin position="1"/>
        <end position="17"/>
    </location>
</feature>
<feature type="compositionally biased region" description="Polar residues" evidence="1">
    <location>
        <begin position="138"/>
        <end position="161"/>
    </location>
</feature>
<dbReference type="AlphaFoldDB" id="A0A2A2L170"/>
<evidence type="ECO:0000313" key="3">
    <source>
        <dbReference type="EMBL" id="PAV79914.1"/>
    </source>
</evidence>
<gene>
    <name evidence="3" type="ORF">WR25_23889</name>
</gene>
<accession>A0A2A2L170</accession>
<feature type="compositionally biased region" description="Low complexity" evidence="1">
    <location>
        <begin position="113"/>
        <end position="137"/>
    </location>
</feature>
<comment type="caution">
    <text evidence="3">The sequence shown here is derived from an EMBL/GenBank/DDBJ whole genome shotgun (WGS) entry which is preliminary data.</text>
</comment>
<evidence type="ECO:0000256" key="2">
    <source>
        <dbReference type="SAM" id="SignalP"/>
    </source>
</evidence>
<dbReference type="Proteomes" id="UP000218231">
    <property type="component" value="Unassembled WGS sequence"/>
</dbReference>
<name>A0A2A2L170_9BILA</name>
<feature type="chain" id="PRO_5013240148" evidence="2">
    <location>
        <begin position="18"/>
        <end position="184"/>
    </location>
</feature>
<dbReference type="EMBL" id="LIAE01007350">
    <property type="protein sequence ID" value="PAV79914.1"/>
    <property type="molecule type" value="Genomic_DNA"/>
</dbReference>
<dbReference type="PROSITE" id="PS51257">
    <property type="entry name" value="PROKAR_LIPOPROTEIN"/>
    <property type="match status" value="1"/>
</dbReference>